<sequence>MTATTDKSVIPSIAATVPTSVKPETTTTTIRPLTTATKPKTTFKTTTTKSTTTTKKPTTTTKKPTTTTQKPTTTTQKPTTTTQKPSTTTVKSTTITQISASTPKSTTTSKPTTKSTEAEQLPTITSTTASTTLTSTSLKTAIMTQSSTTTEKVNTETTAIDKIKQKTNQAEIISSTEPTISLKYPTPIQTREQPSETTTSGITKSKDYEEKHIDKIERQKNTTRDESEIQDKSLNDQFEVSRQQKENIAHERVVDDYRPLNDANTSNGLLKSTEELSDLIKYELEKMHEQYKISIETEHDNKLAKKIRMCTATQTNGLLAAAALGLPMCTRIYGFCQAMTLQQCDPKRISLSAKETKCGFQPFFVYGKNNCTIGLDGWSIHPYSECLWKSQRIIINGYPHTWQHNATAGDWIKQEATIHTSNLDLIAKFEELHLNSFDYGLRNHLAHETMEMEQLKILNDLVGRINEGEGKDLSNILVTEEQDNQIGNMFSWFDTLKIMALSAIRFILFLICLRIFIACNPIPRIKESFRRRKQSRKVSESDIQEMDFMIPEPIYSAGGTNEKPFVREFAPLMTSATEKPKENHTSINTPSAPKKGKLYPFEELKWENEQNKECTGSHTTCSYVVGYGMHTDGKQINHPQQNHSNGSKHPIGLDGARVVSEIRNMSAPDICSKPKPQDDKCQPLIPPTTRTVRTAEEECCEVGRSQDIHYI</sequence>
<protein>
    <submittedName>
        <fullName evidence="2">Uncharacterized protein</fullName>
    </submittedName>
</protein>
<evidence type="ECO:0000256" key="1">
    <source>
        <dbReference type="SAM" id="MobiDB-lite"/>
    </source>
</evidence>
<proteinExistence type="predicted"/>
<accession>A0ABQ9ZL88</accession>
<keyword evidence="3" id="KW-1185">Reference proteome</keyword>
<dbReference type="Proteomes" id="UP001234178">
    <property type="component" value="Unassembled WGS sequence"/>
</dbReference>
<reference evidence="2 3" key="1">
    <citation type="journal article" date="2023" name="Nucleic Acids Res.">
        <title>The hologenome of Daphnia magna reveals possible DNA methylation and microbiome-mediated evolution of the host genome.</title>
        <authorList>
            <person name="Chaturvedi A."/>
            <person name="Li X."/>
            <person name="Dhandapani V."/>
            <person name="Marshall H."/>
            <person name="Kissane S."/>
            <person name="Cuenca-Cambronero M."/>
            <person name="Asole G."/>
            <person name="Calvet F."/>
            <person name="Ruiz-Romero M."/>
            <person name="Marangio P."/>
            <person name="Guigo R."/>
            <person name="Rago D."/>
            <person name="Mirbahai L."/>
            <person name="Eastwood N."/>
            <person name="Colbourne J.K."/>
            <person name="Zhou J."/>
            <person name="Mallon E."/>
            <person name="Orsini L."/>
        </authorList>
    </citation>
    <scope>NUCLEOTIDE SEQUENCE [LARGE SCALE GENOMIC DNA]</scope>
    <source>
        <strain evidence="2">LRV0_1</strain>
    </source>
</reference>
<feature type="region of interest" description="Disordered" evidence="1">
    <location>
        <begin position="187"/>
        <end position="230"/>
    </location>
</feature>
<dbReference type="PANTHER" id="PTHR16021">
    <property type="entry name" value="MANSC DOMAIN CONTAINING PROTEIN 1"/>
    <property type="match status" value="1"/>
</dbReference>
<dbReference type="EMBL" id="JAOYFB010000004">
    <property type="protein sequence ID" value="KAK4013715.1"/>
    <property type="molecule type" value="Genomic_DNA"/>
</dbReference>
<feature type="region of interest" description="Disordered" evidence="1">
    <location>
        <begin position="1"/>
        <end position="129"/>
    </location>
</feature>
<dbReference type="PANTHER" id="PTHR16021:SF23">
    <property type="entry name" value="FI18411P1-RELATED"/>
    <property type="match status" value="1"/>
</dbReference>
<name>A0ABQ9ZL88_9CRUS</name>
<evidence type="ECO:0000313" key="2">
    <source>
        <dbReference type="EMBL" id="KAK4013715.1"/>
    </source>
</evidence>
<feature type="compositionally biased region" description="Low complexity" evidence="1">
    <location>
        <begin position="16"/>
        <end position="115"/>
    </location>
</feature>
<comment type="caution">
    <text evidence="2">The sequence shown here is derived from an EMBL/GenBank/DDBJ whole genome shotgun (WGS) entry which is preliminary data.</text>
</comment>
<organism evidence="2 3">
    <name type="scientific">Daphnia magna</name>
    <dbReference type="NCBI Taxonomy" id="35525"/>
    <lineage>
        <taxon>Eukaryota</taxon>
        <taxon>Metazoa</taxon>
        <taxon>Ecdysozoa</taxon>
        <taxon>Arthropoda</taxon>
        <taxon>Crustacea</taxon>
        <taxon>Branchiopoda</taxon>
        <taxon>Diplostraca</taxon>
        <taxon>Cladocera</taxon>
        <taxon>Anomopoda</taxon>
        <taxon>Daphniidae</taxon>
        <taxon>Daphnia</taxon>
    </lineage>
</organism>
<feature type="compositionally biased region" description="Polar residues" evidence="1">
    <location>
        <begin position="187"/>
        <end position="203"/>
    </location>
</feature>
<feature type="compositionally biased region" description="Basic and acidic residues" evidence="1">
    <location>
        <begin position="204"/>
        <end position="230"/>
    </location>
</feature>
<evidence type="ECO:0000313" key="3">
    <source>
        <dbReference type="Proteomes" id="UP001234178"/>
    </source>
</evidence>
<dbReference type="InterPro" id="IPR052660">
    <property type="entry name" value="Erythrocyte_Invasion_ImmMod"/>
</dbReference>
<gene>
    <name evidence="2" type="ORF">OUZ56_026267</name>
</gene>